<organism evidence="2 3">
    <name type="scientific">Campylobacter concisus</name>
    <dbReference type="NCBI Taxonomy" id="199"/>
    <lineage>
        <taxon>Bacteria</taxon>
        <taxon>Pseudomonadati</taxon>
        <taxon>Campylobacterota</taxon>
        <taxon>Epsilonproteobacteria</taxon>
        <taxon>Campylobacterales</taxon>
        <taxon>Campylobacteraceae</taxon>
        <taxon>Campylobacter</taxon>
    </lineage>
</organism>
<evidence type="ECO:0000256" key="1">
    <source>
        <dbReference type="SAM" id="SignalP"/>
    </source>
</evidence>
<accession>A0A7S9RE92</accession>
<gene>
    <name evidence="2" type="ORF">CVT00_00735</name>
</gene>
<keyword evidence="1" id="KW-0732">Signal</keyword>
<dbReference type="PROSITE" id="PS51257">
    <property type="entry name" value="PROKAR_LIPOPROTEIN"/>
    <property type="match status" value="1"/>
</dbReference>
<dbReference type="RefSeq" id="WP_103558261.1">
    <property type="nucleotide sequence ID" value="NZ_CP060707.1"/>
</dbReference>
<dbReference type="EMBL" id="CP060707">
    <property type="protein sequence ID" value="QPH90104.1"/>
    <property type="molecule type" value="Genomic_DNA"/>
</dbReference>
<evidence type="ECO:0000313" key="2">
    <source>
        <dbReference type="EMBL" id="QPH90104.1"/>
    </source>
</evidence>
<name>A0A7S9RE92_9BACT</name>
<protein>
    <submittedName>
        <fullName evidence="2">tRNA 2-selenouridine synthase</fullName>
    </submittedName>
</protein>
<sequence>MKFIGIILLLLTSIFLIACSANQASNKINNSELENLASKYGGVYVFNEKFEKEIEKQEKIRDSKRKEILERIKTIPNKNERNKKMREILKLEFYNNPEMQQVLSNGKPYYTRWTDYENKTGKKSVIPEIYINKIKEFIGMQDYNKHKPYIDLIKFYIESDGSIVPIVMTVDYYVKKKNYGLYGDEGRGFSLSQTTLKNISGDNKFILNNNKFEKVK</sequence>
<proteinExistence type="predicted"/>
<feature type="signal peptide" evidence="1">
    <location>
        <begin position="1"/>
        <end position="23"/>
    </location>
</feature>
<reference evidence="2 3" key="1">
    <citation type="journal article" date="2018" name="Emerg. Microbes Infect.">
        <title>Genomic analysis of oral Campylobacter concisus strains identified a potential bacterial molecular marker associated with active Crohn's disease.</title>
        <authorList>
            <person name="Liu F."/>
            <person name="Ma R."/>
            <person name="Tay C.Y.A."/>
            <person name="Octavia S."/>
            <person name="Lan R."/>
            <person name="Chung H.K.L."/>
            <person name="Riordan S.M."/>
            <person name="Grimm M.C."/>
            <person name="Leong R.W."/>
            <person name="Tanaka M.M."/>
            <person name="Connor S."/>
            <person name="Zhang L."/>
        </authorList>
    </citation>
    <scope>NUCLEOTIDE SEQUENCE [LARGE SCALE GENOMIC DNA]</scope>
    <source>
        <strain evidence="2 3">P1CDO2</strain>
    </source>
</reference>
<dbReference type="Proteomes" id="UP000594508">
    <property type="component" value="Chromosome"/>
</dbReference>
<dbReference type="AlphaFoldDB" id="A0A7S9RE92"/>
<evidence type="ECO:0000313" key="3">
    <source>
        <dbReference type="Proteomes" id="UP000594508"/>
    </source>
</evidence>
<feature type="chain" id="PRO_5032449876" evidence="1">
    <location>
        <begin position="24"/>
        <end position="216"/>
    </location>
</feature>